<keyword evidence="3 6" id="KW-1133">Transmembrane helix</keyword>
<evidence type="ECO:0000256" key="1">
    <source>
        <dbReference type="ARBA" id="ARBA00004141"/>
    </source>
</evidence>
<dbReference type="InterPro" id="IPR050846">
    <property type="entry name" value="TLCD"/>
</dbReference>
<organism evidence="8 9">
    <name type="scientific">Branchiostoma lanceolatum</name>
    <name type="common">Common lancelet</name>
    <name type="synonym">Amphioxus lanceolatum</name>
    <dbReference type="NCBI Taxonomy" id="7740"/>
    <lineage>
        <taxon>Eukaryota</taxon>
        <taxon>Metazoa</taxon>
        <taxon>Chordata</taxon>
        <taxon>Cephalochordata</taxon>
        <taxon>Leptocardii</taxon>
        <taxon>Amphioxiformes</taxon>
        <taxon>Branchiostomatidae</taxon>
        <taxon>Branchiostoma</taxon>
    </lineage>
</organism>
<dbReference type="GO" id="GO:0005783">
    <property type="term" value="C:endoplasmic reticulum"/>
    <property type="evidence" value="ECO:0007669"/>
    <property type="project" value="TreeGrafter"/>
</dbReference>
<dbReference type="EMBL" id="OV696702">
    <property type="protein sequence ID" value="CAH1248859.1"/>
    <property type="molecule type" value="Genomic_DNA"/>
</dbReference>
<keyword evidence="9" id="KW-1185">Reference proteome</keyword>
<dbReference type="PROSITE" id="PS50922">
    <property type="entry name" value="TLC"/>
    <property type="match status" value="1"/>
</dbReference>
<evidence type="ECO:0000256" key="6">
    <source>
        <dbReference type="SAM" id="Phobius"/>
    </source>
</evidence>
<evidence type="ECO:0000259" key="7">
    <source>
        <dbReference type="PROSITE" id="PS50922"/>
    </source>
</evidence>
<evidence type="ECO:0000256" key="5">
    <source>
        <dbReference type="PROSITE-ProRule" id="PRU00205"/>
    </source>
</evidence>
<evidence type="ECO:0000256" key="4">
    <source>
        <dbReference type="ARBA" id="ARBA00023136"/>
    </source>
</evidence>
<dbReference type="AlphaFoldDB" id="A0A8K0EDG3"/>
<keyword evidence="2 5" id="KW-0812">Transmembrane</keyword>
<dbReference type="Pfam" id="PF03798">
    <property type="entry name" value="TRAM_LAG1_CLN8"/>
    <property type="match status" value="1"/>
</dbReference>
<evidence type="ECO:0000256" key="2">
    <source>
        <dbReference type="ARBA" id="ARBA00022692"/>
    </source>
</evidence>
<evidence type="ECO:0000313" key="8">
    <source>
        <dbReference type="EMBL" id="CAH1248859.1"/>
    </source>
</evidence>
<protein>
    <submittedName>
        <fullName evidence="8">Hypp8459 protein</fullName>
    </submittedName>
</protein>
<feature type="transmembrane region" description="Helical" evidence="6">
    <location>
        <begin position="76"/>
        <end position="98"/>
    </location>
</feature>
<dbReference type="PANTHER" id="PTHR13439:SF0">
    <property type="entry name" value="TOPOISOMERASE I DAMAGE AFFECTED PROTEIN 4"/>
    <property type="match status" value="1"/>
</dbReference>
<feature type="domain" description="TLC" evidence="7">
    <location>
        <begin position="73"/>
        <end position="280"/>
    </location>
</feature>
<proteinExistence type="predicted"/>
<evidence type="ECO:0000256" key="3">
    <source>
        <dbReference type="ARBA" id="ARBA00022989"/>
    </source>
</evidence>
<dbReference type="OrthoDB" id="10266980at2759"/>
<gene>
    <name evidence="8" type="primary">Hypp8459</name>
    <name evidence="8" type="ORF">BLAG_LOCUS10153</name>
</gene>
<reference evidence="8" key="1">
    <citation type="submission" date="2022-01" db="EMBL/GenBank/DDBJ databases">
        <authorList>
            <person name="Braso-Vives M."/>
        </authorList>
    </citation>
    <scope>NUCLEOTIDE SEQUENCE</scope>
</reference>
<dbReference type="InterPro" id="IPR006634">
    <property type="entry name" value="TLC-dom"/>
</dbReference>
<comment type="subcellular location">
    <subcellularLocation>
        <location evidence="1">Membrane</location>
        <topology evidence="1">Multi-pass membrane protein</topology>
    </subcellularLocation>
</comment>
<feature type="transmembrane region" description="Helical" evidence="6">
    <location>
        <begin position="243"/>
        <end position="265"/>
    </location>
</feature>
<accession>A0A8K0EDG3</accession>
<sequence length="286" mass="32331">MTGDLVLPGASFAATVNKRRLLRNLSKPVMADFSYYLMVALCSFLAYFVVYSKLTPLILKTLVFRLYSSLDKSRQVYVNWLTASLLYTSVVGPCALLVHHFDQDLAKSAVLRYDSPAVRGISAILLGYTAGETVKTLTDVVDSTDLSLSEFLVHHVVSCCTTLVTCVYPCLPVYSNLVLATECSTIWLNIRLLLKEFGIPHSSAINRCNNFVFFLVFSYVRVWLLVVRMYIPLTSLLLTKEFYAMEVPVVVTFVFGSQFFVFINLNWYRRLCRRFSSNDLGYGNDG</sequence>
<keyword evidence="4 5" id="KW-0472">Membrane</keyword>
<dbReference type="GO" id="GO:0016020">
    <property type="term" value="C:membrane"/>
    <property type="evidence" value="ECO:0007669"/>
    <property type="project" value="UniProtKB-SubCell"/>
</dbReference>
<feature type="transmembrane region" description="Helical" evidence="6">
    <location>
        <begin position="211"/>
        <end position="231"/>
    </location>
</feature>
<name>A0A8K0EDG3_BRALA</name>
<dbReference type="PANTHER" id="PTHR13439">
    <property type="entry name" value="CT120 PROTEIN"/>
    <property type="match status" value="1"/>
</dbReference>
<feature type="transmembrane region" description="Helical" evidence="6">
    <location>
        <begin position="33"/>
        <end position="55"/>
    </location>
</feature>
<evidence type="ECO:0000313" key="9">
    <source>
        <dbReference type="Proteomes" id="UP000838412"/>
    </source>
</evidence>
<dbReference type="Proteomes" id="UP000838412">
    <property type="component" value="Chromosome 17"/>
</dbReference>
<dbReference type="GO" id="GO:0055088">
    <property type="term" value="P:lipid homeostasis"/>
    <property type="evidence" value="ECO:0007669"/>
    <property type="project" value="TreeGrafter"/>
</dbReference>